<feature type="region of interest" description="Disordered" evidence="1">
    <location>
        <begin position="881"/>
        <end position="1012"/>
    </location>
</feature>
<keyword evidence="3" id="KW-1185">Reference proteome</keyword>
<reference evidence="2 3" key="1">
    <citation type="submission" date="2022-05" db="EMBL/GenBank/DDBJ databases">
        <authorList>
            <consortium name="Genoscope - CEA"/>
            <person name="William W."/>
        </authorList>
    </citation>
    <scope>NUCLEOTIDE SEQUENCE [LARGE SCALE GENOMIC DNA]</scope>
</reference>
<feature type="region of interest" description="Disordered" evidence="1">
    <location>
        <begin position="1143"/>
        <end position="1199"/>
    </location>
</feature>
<evidence type="ECO:0000256" key="1">
    <source>
        <dbReference type="SAM" id="MobiDB-lite"/>
    </source>
</evidence>
<feature type="region of interest" description="Disordered" evidence="1">
    <location>
        <begin position="814"/>
        <end position="838"/>
    </location>
</feature>
<dbReference type="PANTHER" id="PTHR28651">
    <property type="entry name" value="TRANSMEMBRANE PROTEIN 232"/>
    <property type="match status" value="1"/>
</dbReference>
<dbReference type="EMBL" id="CALNXK010000017">
    <property type="protein sequence ID" value="CAH3105108.1"/>
    <property type="molecule type" value="Genomic_DNA"/>
</dbReference>
<gene>
    <name evidence="2" type="ORF">PLOB_00012667</name>
</gene>
<sequence length="1199" mass="132662">MPVERVPVVHKFGIISHTQRLALEDRLAKRSLATEPPRTFSRTRSPYEVTEDFIAKFNDSNEEDRKELEGVALKMISRAKRRAGILSGGKGDHVDLGKSWTELGLLAQCTSRAVQEETLDLLITSLGHAPPAEDQLPSLLYLAKSCLHWLRKCVMSPACLRTAELKLIKMGHLAFSRLYYHNMTQDLKGYQEEKRSLLKYLSSLPDQQEEAYKSFPGALLAVRYIKEVGHLICTGCGEPNPEESKVIEPAPVGAATAQEPEPAAQNVDVPVVETTEGGRVGLPLLLEEEEEEEPYQGSGDLGFNEAISLSLPHSPAAASTIHDLSPTLWHALDVWRSVMHRGTGLRQALEGLSMCGTGLTTELWLDVCCAFQVLTEVSKRDIAVLRTFQALAAGMFARPAEISDEHARHVHLCNNCLSTIAGHQTKSLPDDLHFNVDKAHAASGFMSIGQTPSFVRGLRDFADLGLEDTSVKQPEDDAVSVTSRNTASDASSEASFADVSSVESGHRGRLDNVMERAASVSKTFKKTRKTAAKKDEMSSDSEDDAEKLAKSPTQSSKKNIPNKETENPVRARGGTAVRFNVQEDAEVVNTEGGVPKAQMERSLTKESLFTQGSSVSIPLAEEDDKSSVKTGTSLFSNAAGLTGWRWELAYLYTDCMTSVCMNGQSSIIQKTALLGSEANRKVTVYGKRNAMSSEGLGLLDLLKIKLPVEEGNEHKDWSWRVRFAAVQGLVRICRHCGGDSTKDGICGVAWAQLMRHHSLERDVRVLEAWKLAQVESELDKKLPLLDVVNSFPSWSASRLSAVLLPPLPPVVPLSSRPRSRARNTPLPKSTAFVKKGPKRPSLRQEILLATAAREPQPNFRSRRNHDLMLVIEDQWRKQLHEEQVQEEADRRKKEASRVESIVAKEGRRSRQEGEGVGNRVEGGKQEGTTDGEGRRSFQDVAADRRGLEERIGEIQERGDWKEVTTEESFAENAMERKEKRRSTGKVTSSEKDVEIENGTKKPTDGLILPNSLEKTSGKPVALPLLGTWQYLFTNLLVGQDGEESIFNPNCRTDILLDDIKRRCNCTKDATVDLSDESGNLKFLVNHPLIYATELLKERESFVLIRVEKKGENEGDQYTPMLNDMITVTPAFLERLSRCENDSLNAKHSAMKPPRVGSGSLQRRQTGIKAKTAGSMSSTAARNKASREKTPGQKRNRESR</sequence>
<dbReference type="InterPro" id="IPR039471">
    <property type="entry name" value="CXorf65-like"/>
</dbReference>
<accession>A0ABN8NF61</accession>
<feature type="region of interest" description="Disordered" evidence="1">
    <location>
        <begin position="472"/>
        <end position="607"/>
    </location>
</feature>
<feature type="compositionally biased region" description="Basic and acidic residues" evidence="1">
    <location>
        <begin position="504"/>
        <end position="514"/>
    </location>
</feature>
<dbReference type="Proteomes" id="UP001159405">
    <property type="component" value="Unassembled WGS sequence"/>
</dbReference>
<name>A0ABN8NF61_9CNID</name>
<evidence type="ECO:0000313" key="3">
    <source>
        <dbReference type="Proteomes" id="UP001159405"/>
    </source>
</evidence>
<feature type="compositionally biased region" description="Basic and acidic residues" evidence="1">
    <location>
        <begin position="881"/>
        <end position="913"/>
    </location>
</feature>
<dbReference type="InterPro" id="IPR031747">
    <property type="entry name" value="TMEM232"/>
</dbReference>
<feature type="compositionally biased region" description="Basic and acidic residues" evidence="1">
    <location>
        <begin position="931"/>
        <end position="964"/>
    </location>
</feature>
<evidence type="ECO:0000313" key="2">
    <source>
        <dbReference type="EMBL" id="CAH3105108.1"/>
    </source>
</evidence>
<dbReference type="Pfam" id="PF15877">
    <property type="entry name" value="TMEM232"/>
    <property type="match status" value="2"/>
</dbReference>
<dbReference type="PANTHER" id="PTHR28651:SF1">
    <property type="entry name" value="TRANSMEMBRANE PROTEIN 232"/>
    <property type="match status" value="1"/>
</dbReference>
<proteinExistence type="predicted"/>
<feature type="compositionally biased region" description="Basic and acidic residues" evidence="1">
    <location>
        <begin position="988"/>
        <end position="1003"/>
    </location>
</feature>
<feature type="compositionally biased region" description="Low complexity" evidence="1">
    <location>
        <begin position="487"/>
        <end position="503"/>
    </location>
</feature>
<protein>
    <submittedName>
        <fullName evidence="2">Uncharacterized protein</fullName>
    </submittedName>
</protein>
<feature type="compositionally biased region" description="Basic and acidic residues" evidence="1">
    <location>
        <begin position="1184"/>
        <end position="1199"/>
    </location>
</feature>
<comment type="caution">
    <text evidence="2">The sequence shown here is derived from an EMBL/GenBank/DDBJ whole genome shotgun (WGS) entry which is preliminary data.</text>
</comment>
<dbReference type="Pfam" id="PF15874">
    <property type="entry name" value="Il2rg"/>
    <property type="match status" value="1"/>
</dbReference>
<organism evidence="2 3">
    <name type="scientific">Porites lobata</name>
    <dbReference type="NCBI Taxonomy" id="104759"/>
    <lineage>
        <taxon>Eukaryota</taxon>
        <taxon>Metazoa</taxon>
        <taxon>Cnidaria</taxon>
        <taxon>Anthozoa</taxon>
        <taxon>Hexacorallia</taxon>
        <taxon>Scleractinia</taxon>
        <taxon>Fungiina</taxon>
        <taxon>Poritidae</taxon>
        <taxon>Porites</taxon>
    </lineage>
</organism>